<sequence>MTLRTVLTLAAALSLAGCATSGRIFSDYDQTQSFADYKTFAWAGEAPMVSVDNRAIPPMVTQEVAEAIKSDLTARGYVFTQDVARADFAVSFTIGTRDGVNSIQVPDYFMQSRAAWTWGTPYWPRIPTMPATRTELREYTEGTLAIDIYDVGRKAPVWHGTGQRNLTRAELRGESNTAAQDVKLILAEFPPS</sequence>
<proteinExistence type="predicted"/>
<evidence type="ECO:0000313" key="3">
    <source>
        <dbReference type="EMBL" id="KEO90485.1"/>
    </source>
</evidence>
<dbReference type="STRING" id="1044.EH31_10380"/>
<comment type="caution">
    <text evidence="3">The sequence shown here is derived from an EMBL/GenBank/DDBJ whole genome shotgun (WGS) entry which is preliminary data.</text>
</comment>
<evidence type="ECO:0000256" key="1">
    <source>
        <dbReference type="SAM" id="SignalP"/>
    </source>
</evidence>
<evidence type="ECO:0000313" key="4">
    <source>
        <dbReference type="Proteomes" id="UP000027647"/>
    </source>
</evidence>
<feature type="chain" id="PRO_5001697177" description="DUF4136 domain-containing protein" evidence="1">
    <location>
        <begin position="20"/>
        <end position="192"/>
    </location>
</feature>
<dbReference type="eggNOG" id="ENOG5032YB2">
    <property type="taxonomic scope" value="Bacteria"/>
</dbReference>
<dbReference type="InterPro" id="IPR025411">
    <property type="entry name" value="DUF4136"/>
</dbReference>
<dbReference type="EMBL" id="JMIW01000003">
    <property type="protein sequence ID" value="KEO90485.1"/>
    <property type="molecule type" value="Genomic_DNA"/>
</dbReference>
<dbReference type="OrthoDB" id="118896at2"/>
<gene>
    <name evidence="3" type="ORF">EH31_10380</name>
</gene>
<keyword evidence="4" id="KW-1185">Reference proteome</keyword>
<dbReference type="Proteomes" id="UP000027647">
    <property type="component" value="Unassembled WGS sequence"/>
</dbReference>
<reference evidence="3 4" key="1">
    <citation type="submission" date="2014-04" db="EMBL/GenBank/DDBJ databases">
        <title>A comprehensive comparison of genomes of Erythrobacter spp. strains.</title>
        <authorList>
            <person name="Zheng Q."/>
        </authorList>
    </citation>
    <scope>NUCLEOTIDE SEQUENCE [LARGE SCALE GENOMIC DNA]</scope>
    <source>
        <strain evidence="3 4">DSM 6997</strain>
    </source>
</reference>
<protein>
    <recommendedName>
        <fullName evidence="2">DUF4136 domain-containing protein</fullName>
    </recommendedName>
</protein>
<accession>A0A074MCJ0</accession>
<keyword evidence="1" id="KW-0732">Signal</keyword>
<feature type="domain" description="DUF4136" evidence="2">
    <location>
        <begin position="26"/>
        <end position="191"/>
    </location>
</feature>
<feature type="signal peptide" evidence="1">
    <location>
        <begin position="1"/>
        <end position="19"/>
    </location>
</feature>
<dbReference type="AlphaFoldDB" id="A0A074MCJ0"/>
<dbReference type="RefSeq" id="WP_051699117.1">
    <property type="nucleotide sequence ID" value="NZ_JMIW01000003.1"/>
</dbReference>
<name>A0A074MCJ0_ERYLO</name>
<organism evidence="3 4">
    <name type="scientific">Erythrobacter longus</name>
    <dbReference type="NCBI Taxonomy" id="1044"/>
    <lineage>
        <taxon>Bacteria</taxon>
        <taxon>Pseudomonadati</taxon>
        <taxon>Pseudomonadota</taxon>
        <taxon>Alphaproteobacteria</taxon>
        <taxon>Sphingomonadales</taxon>
        <taxon>Erythrobacteraceae</taxon>
        <taxon>Erythrobacter/Porphyrobacter group</taxon>
        <taxon>Erythrobacter</taxon>
    </lineage>
</organism>
<dbReference type="PROSITE" id="PS51257">
    <property type="entry name" value="PROKAR_LIPOPROTEIN"/>
    <property type="match status" value="1"/>
</dbReference>
<dbReference type="Gene3D" id="3.30.160.670">
    <property type="match status" value="1"/>
</dbReference>
<dbReference type="Pfam" id="PF13590">
    <property type="entry name" value="DUF4136"/>
    <property type="match status" value="1"/>
</dbReference>
<evidence type="ECO:0000259" key="2">
    <source>
        <dbReference type="Pfam" id="PF13590"/>
    </source>
</evidence>